<reference evidence="21" key="1">
    <citation type="submission" date="2014-12" db="EMBL/GenBank/DDBJ databases">
        <title>Insight into the proteome of Arion vulgaris.</title>
        <authorList>
            <person name="Aradska J."/>
            <person name="Bulat T."/>
            <person name="Smidak R."/>
            <person name="Sarate P."/>
            <person name="Gangsoo J."/>
            <person name="Sialana F."/>
            <person name="Bilban M."/>
            <person name="Lubec G."/>
        </authorList>
    </citation>
    <scope>NUCLEOTIDE SEQUENCE</scope>
    <source>
        <tissue evidence="21">Skin</tissue>
    </source>
</reference>
<name>A0A0B7A7U4_9EUPU</name>
<comment type="subcellular location">
    <subcellularLocation>
        <location evidence="3">Cytoplasm</location>
        <location evidence="3">Cytosol</location>
    </subcellularLocation>
    <subcellularLocation>
        <location evidence="2">Mitochondrion inner membrane</location>
        <topology evidence="2">Single-pass membrane protein</topology>
    </subcellularLocation>
    <subcellularLocation>
        <location evidence="4">Mitochondrion outer membrane</location>
        <topology evidence="4">Single-pass membrane protein</topology>
    </subcellularLocation>
</comment>
<evidence type="ECO:0000313" key="21">
    <source>
        <dbReference type="EMBL" id="CEK76737.1"/>
    </source>
</evidence>
<comment type="catalytic activity">
    <reaction evidence="18">
        <text>L-seryl-[protein] + ATP = O-phospho-L-seryl-[protein] + ADP + H(+)</text>
        <dbReference type="Rhea" id="RHEA:17989"/>
        <dbReference type="Rhea" id="RHEA-COMP:9863"/>
        <dbReference type="Rhea" id="RHEA-COMP:11604"/>
        <dbReference type="ChEBI" id="CHEBI:15378"/>
        <dbReference type="ChEBI" id="CHEBI:29999"/>
        <dbReference type="ChEBI" id="CHEBI:30616"/>
        <dbReference type="ChEBI" id="CHEBI:83421"/>
        <dbReference type="ChEBI" id="CHEBI:456216"/>
        <dbReference type="EC" id="2.7.11.1"/>
    </reaction>
</comment>
<keyword evidence="15" id="KW-0809">Transit peptide</keyword>
<keyword evidence="11" id="KW-1000">Mitochondrion outer membrane</keyword>
<evidence type="ECO:0000256" key="14">
    <source>
        <dbReference type="ARBA" id="ARBA00022842"/>
    </source>
</evidence>
<evidence type="ECO:0000256" key="6">
    <source>
        <dbReference type="ARBA" id="ARBA00022527"/>
    </source>
</evidence>
<dbReference type="GO" id="GO:0005741">
    <property type="term" value="C:mitochondrial outer membrane"/>
    <property type="evidence" value="ECO:0007669"/>
    <property type="project" value="UniProtKB-SubCell"/>
</dbReference>
<evidence type="ECO:0000256" key="7">
    <source>
        <dbReference type="ARBA" id="ARBA00022679"/>
    </source>
</evidence>
<organism evidence="21">
    <name type="scientific">Arion vulgaris</name>
    <dbReference type="NCBI Taxonomy" id="1028688"/>
    <lineage>
        <taxon>Eukaryota</taxon>
        <taxon>Metazoa</taxon>
        <taxon>Spiralia</taxon>
        <taxon>Lophotrochozoa</taxon>
        <taxon>Mollusca</taxon>
        <taxon>Gastropoda</taxon>
        <taxon>Heterobranchia</taxon>
        <taxon>Euthyneura</taxon>
        <taxon>Panpulmonata</taxon>
        <taxon>Eupulmonata</taxon>
        <taxon>Stylommatophora</taxon>
        <taxon>Helicina</taxon>
        <taxon>Arionoidea</taxon>
        <taxon>Arionidae</taxon>
        <taxon>Arion</taxon>
    </lineage>
</organism>
<dbReference type="SMART" id="SM00220">
    <property type="entry name" value="S_TKc"/>
    <property type="match status" value="1"/>
</dbReference>
<evidence type="ECO:0000256" key="13">
    <source>
        <dbReference type="ARBA" id="ARBA00022840"/>
    </source>
</evidence>
<evidence type="ECO:0000256" key="9">
    <source>
        <dbReference type="ARBA" id="ARBA00022741"/>
    </source>
</evidence>
<evidence type="ECO:0000256" key="3">
    <source>
        <dbReference type="ARBA" id="ARBA00004514"/>
    </source>
</evidence>
<evidence type="ECO:0000256" key="2">
    <source>
        <dbReference type="ARBA" id="ARBA00004434"/>
    </source>
</evidence>
<dbReference type="InterPro" id="IPR000719">
    <property type="entry name" value="Prot_kinase_dom"/>
</dbReference>
<evidence type="ECO:0000256" key="18">
    <source>
        <dbReference type="ARBA" id="ARBA00048679"/>
    </source>
</evidence>
<protein>
    <recommendedName>
        <fullName evidence="5">non-specific serine/threonine protein kinase</fullName>
        <ecNumber evidence="5">2.7.11.1</ecNumber>
    </recommendedName>
</protein>
<sequence>MPLTMWAKTAAGTNLAFVSGFGKAIKSWREILHQTIQHKVKVAIKTKAPRLDVGYKGAKGRCIIQPQFQRRTGTTLQSRIFQSVFSRTYSNSKSLAGELRRRTALLLSSSTCRNFRNVPIMSLIGVTLGLDISTAVDDSAEKMMSEMREKFRDYTWKTEPLEKLPQNLNDLDIVVNIIGKGSEGAVYKAKVKTDTAEPSSISTSDNADKDGAYDLAVKAVFNYGAESNSHTILQSFHKEIVPRRAEGCLMDTLMGSKKIQLPPHPNIVDMPIAFVDDTLVTDEGLEKFPAAMPSRLDPEKHFGRNKTLFLVMRRRTTHLCDYLAKYDITMETRCLMLAQLLEGVVHMGQNGIAHRDLKSDNVLVDVPEMGGVPHLEICDFGSCLAEENKSLILPFPTNEIKKGGNACLMAPEIITAVPGPNNFLDFRKSDLWAVGTIAYEILGGDNPFYKSKDISRRQLSSETYREEDLPPLPAGTPGPVKRLIKSILARDPKKRPSPSVAASVVQMVVLEGNGFQNQHNQPDKTKTISRKPLLNGGKLHDGKKPTLVSAALRKEREKFMWIMTQSLSMMCQLIFGSQSDGWDMRSVMNFLLLSRLTYADFKEAMKFL</sequence>
<evidence type="ECO:0000256" key="12">
    <source>
        <dbReference type="ARBA" id="ARBA00022792"/>
    </source>
</evidence>
<proteinExistence type="predicted"/>
<dbReference type="PANTHER" id="PTHR22972:SF7">
    <property type="entry name" value="SERINE_THREONINE-PROTEIN KINASE PINK1, MITOCHONDRIAL"/>
    <property type="match status" value="1"/>
</dbReference>
<evidence type="ECO:0000256" key="10">
    <source>
        <dbReference type="ARBA" id="ARBA00022777"/>
    </source>
</evidence>
<dbReference type="InterPro" id="IPR008271">
    <property type="entry name" value="Ser/Thr_kinase_AS"/>
</dbReference>
<dbReference type="EC" id="2.7.11.1" evidence="5"/>
<dbReference type="InterPro" id="IPR011009">
    <property type="entry name" value="Kinase-like_dom_sf"/>
</dbReference>
<keyword evidence="14" id="KW-0460">Magnesium</keyword>
<dbReference type="GO" id="GO:0090141">
    <property type="term" value="P:positive regulation of mitochondrial fission"/>
    <property type="evidence" value="ECO:0007669"/>
    <property type="project" value="TreeGrafter"/>
</dbReference>
<dbReference type="GO" id="GO:0046872">
    <property type="term" value="F:metal ion binding"/>
    <property type="evidence" value="ECO:0007669"/>
    <property type="project" value="UniProtKB-KW"/>
</dbReference>
<evidence type="ECO:0000256" key="17">
    <source>
        <dbReference type="ARBA" id="ARBA00047899"/>
    </source>
</evidence>
<dbReference type="GO" id="GO:0005743">
    <property type="term" value="C:mitochondrial inner membrane"/>
    <property type="evidence" value="ECO:0007669"/>
    <property type="project" value="UniProtKB-SubCell"/>
</dbReference>
<comment type="cofactor">
    <cofactor evidence="1">
        <name>Mg(2+)</name>
        <dbReference type="ChEBI" id="CHEBI:18420"/>
    </cofactor>
</comment>
<evidence type="ECO:0000256" key="15">
    <source>
        <dbReference type="ARBA" id="ARBA00022946"/>
    </source>
</evidence>
<evidence type="ECO:0000256" key="16">
    <source>
        <dbReference type="ARBA" id="ARBA00023128"/>
    </source>
</evidence>
<keyword evidence="13" id="KW-0067">ATP-binding</keyword>
<evidence type="ECO:0000256" key="11">
    <source>
        <dbReference type="ARBA" id="ARBA00022787"/>
    </source>
</evidence>
<keyword evidence="7" id="KW-0808">Transferase</keyword>
<keyword evidence="12" id="KW-0472">Membrane</keyword>
<keyword evidence="16" id="KW-0496">Mitochondrion</keyword>
<dbReference type="PROSITE" id="PS00108">
    <property type="entry name" value="PROTEIN_KINASE_ST"/>
    <property type="match status" value="1"/>
</dbReference>
<evidence type="ECO:0000256" key="4">
    <source>
        <dbReference type="ARBA" id="ARBA00004572"/>
    </source>
</evidence>
<dbReference type="GO" id="GO:0005524">
    <property type="term" value="F:ATP binding"/>
    <property type="evidence" value="ECO:0007669"/>
    <property type="project" value="UniProtKB-KW"/>
</dbReference>
<feature type="region of interest" description="Disordered" evidence="19">
    <location>
        <begin position="515"/>
        <end position="536"/>
    </location>
</feature>
<dbReference type="PANTHER" id="PTHR22972">
    <property type="entry name" value="SERINE/THREONINE PROTEIN KINASE"/>
    <property type="match status" value="1"/>
</dbReference>
<dbReference type="SUPFAM" id="SSF56112">
    <property type="entry name" value="Protein kinase-like (PK-like)"/>
    <property type="match status" value="1"/>
</dbReference>
<keyword evidence="12" id="KW-0999">Mitochondrion inner membrane</keyword>
<evidence type="ECO:0000256" key="5">
    <source>
        <dbReference type="ARBA" id="ARBA00012513"/>
    </source>
</evidence>
<dbReference type="InterPro" id="IPR051511">
    <property type="entry name" value="MitoQC_Scaffold_Kinases"/>
</dbReference>
<dbReference type="EMBL" id="HACG01029872">
    <property type="protein sequence ID" value="CEK76737.1"/>
    <property type="molecule type" value="Transcribed_RNA"/>
</dbReference>
<gene>
    <name evidence="21" type="primary">ORF101280</name>
</gene>
<dbReference type="PROSITE" id="PS50011">
    <property type="entry name" value="PROTEIN_KINASE_DOM"/>
    <property type="match status" value="1"/>
</dbReference>
<keyword evidence="6" id="KW-0723">Serine/threonine-protein kinase</keyword>
<accession>A0A0B7A7U4</accession>
<feature type="domain" description="Protein kinase" evidence="20">
    <location>
        <begin position="172"/>
        <end position="509"/>
    </location>
</feature>
<keyword evidence="8" id="KW-0479">Metal-binding</keyword>
<dbReference type="GO" id="GO:0000422">
    <property type="term" value="P:autophagy of mitochondrion"/>
    <property type="evidence" value="ECO:0007669"/>
    <property type="project" value="TreeGrafter"/>
</dbReference>
<dbReference type="GO" id="GO:0042981">
    <property type="term" value="P:regulation of apoptotic process"/>
    <property type="evidence" value="ECO:0007669"/>
    <property type="project" value="TreeGrafter"/>
</dbReference>
<dbReference type="AlphaFoldDB" id="A0A0B7A7U4"/>
<evidence type="ECO:0000256" key="8">
    <source>
        <dbReference type="ARBA" id="ARBA00022723"/>
    </source>
</evidence>
<comment type="catalytic activity">
    <reaction evidence="17">
        <text>L-threonyl-[protein] + ATP = O-phospho-L-threonyl-[protein] + ADP + H(+)</text>
        <dbReference type="Rhea" id="RHEA:46608"/>
        <dbReference type="Rhea" id="RHEA-COMP:11060"/>
        <dbReference type="Rhea" id="RHEA-COMP:11605"/>
        <dbReference type="ChEBI" id="CHEBI:15378"/>
        <dbReference type="ChEBI" id="CHEBI:30013"/>
        <dbReference type="ChEBI" id="CHEBI:30616"/>
        <dbReference type="ChEBI" id="CHEBI:61977"/>
        <dbReference type="ChEBI" id="CHEBI:456216"/>
        <dbReference type="EC" id="2.7.11.1"/>
    </reaction>
</comment>
<evidence type="ECO:0000259" key="20">
    <source>
        <dbReference type="PROSITE" id="PS50011"/>
    </source>
</evidence>
<dbReference type="Pfam" id="PF00069">
    <property type="entry name" value="Pkinase"/>
    <property type="match status" value="1"/>
</dbReference>
<dbReference type="GO" id="GO:0004674">
    <property type="term" value="F:protein serine/threonine kinase activity"/>
    <property type="evidence" value="ECO:0007669"/>
    <property type="project" value="UniProtKB-KW"/>
</dbReference>
<dbReference type="GO" id="GO:0005829">
    <property type="term" value="C:cytosol"/>
    <property type="evidence" value="ECO:0007669"/>
    <property type="project" value="UniProtKB-SubCell"/>
</dbReference>
<evidence type="ECO:0000256" key="19">
    <source>
        <dbReference type="SAM" id="MobiDB-lite"/>
    </source>
</evidence>
<evidence type="ECO:0000256" key="1">
    <source>
        <dbReference type="ARBA" id="ARBA00001946"/>
    </source>
</evidence>
<dbReference type="Gene3D" id="1.10.510.10">
    <property type="entry name" value="Transferase(Phosphotransferase) domain 1"/>
    <property type="match status" value="1"/>
</dbReference>
<keyword evidence="9" id="KW-0547">Nucleotide-binding</keyword>
<keyword evidence="10" id="KW-0418">Kinase</keyword>